<proteinExistence type="inferred from homology"/>
<dbReference type="PANTHER" id="PTHR32303">
    <property type="entry name" value="QUINOPROTEIN ALCOHOL DEHYDROGENASE (CYTOCHROME C)"/>
    <property type="match status" value="1"/>
</dbReference>
<evidence type="ECO:0000256" key="1">
    <source>
        <dbReference type="ARBA" id="ARBA00001931"/>
    </source>
</evidence>
<organism evidence="6">
    <name type="scientific">marine metagenome</name>
    <dbReference type="NCBI Taxonomy" id="408172"/>
    <lineage>
        <taxon>unclassified sequences</taxon>
        <taxon>metagenomes</taxon>
        <taxon>ecological metagenomes</taxon>
    </lineage>
</organism>
<evidence type="ECO:0000256" key="4">
    <source>
        <dbReference type="ARBA" id="ARBA00023002"/>
    </source>
</evidence>
<accession>A0A381WS02</accession>
<evidence type="ECO:0000256" key="2">
    <source>
        <dbReference type="ARBA" id="ARBA00008156"/>
    </source>
</evidence>
<keyword evidence="4" id="KW-0560">Oxidoreductase</keyword>
<evidence type="ECO:0000313" key="6">
    <source>
        <dbReference type="EMBL" id="SVA55274.1"/>
    </source>
</evidence>
<feature type="domain" description="Pyrrolo-quinoline quinone repeat" evidence="5">
    <location>
        <begin position="451"/>
        <end position="536"/>
    </location>
</feature>
<name>A0A381WS02_9ZZZZ</name>
<dbReference type="InterPro" id="IPR002372">
    <property type="entry name" value="PQQ_rpt_dom"/>
</dbReference>
<dbReference type="InterPro" id="IPR017512">
    <property type="entry name" value="PQQ_MeOH/EtOH_DH"/>
</dbReference>
<gene>
    <name evidence="6" type="ORF">METZ01_LOCUS108128</name>
</gene>
<dbReference type="GO" id="GO:0016020">
    <property type="term" value="C:membrane"/>
    <property type="evidence" value="ECO:0007669"/>
    <property type="project" value="InterPro"/>
</dbReference>
<dbReference type="AlphaFoldDB" id="A0A381WS02"/>
<comment type="similarity">
    <text evidence="2">Belongs to the bacterial PQQ dehydrogenase family.</text>
</comment>
<dbReference type="PANTHER" id="PTHR32303:SF20">
    <property type="entry name" value="QUINOPROTEIN ETHANOL DEHYDROGENASE"/>
    <property type="match status" value="1"/>
</dbReference>
<dbReference type="EMBL" id="UINC01012689">
    <property type="protein sequence ID" value="SVA55274.1"/>
    <property type="molecule type" value="Genomic_DNA"/>
</dbReference>
<evidence type="ECO:0000256" key="3">
    <source>
        <dbReference type="ARBA" id="ARBA00022723"/>
    </source>
</evidence>
<reference evidence="6" key="1">
    <citation type="submission" date="2018-05" db="EMBL/GenBank/DDBJ databases">
        <authorList>
            <person name="Lanie J.A."/>
            <person name="Ng W.-L."/>
            <person name="Kazmierczak K.M."/>
            <person name="Andrzejewski T.M."/>
            <person name="Davidsen T.M."/>
            <person name="Wayne K.J."/>
            <person name="Tettelin H."/>
            <person name="Glass J.I."/>
            <person name="Rusch D."/>
            <person name="Podicherti R."/>
            <person name="Tsui H.-C.T."/>
            <person name="Winkler M.E."/>
        </authorList>
    </citation>
    <scope>NUCLEOTIDE SEQUENCE</scope>
</reference>
<dbReference type="Pfam" id="PF01011">
    <property type="entry name" value="PQQ"/>
    <property type="match status" value="2"/>
</dbReference>
<sequence>MKFFDSFKGGQLGVLGLTLAVAVSLATSSAHAGAGKEWTVSGGDDAATRYSTLDQVNTGNVSNLKVKWMHSMGSVLSQETSPLIIDGVMYLSTSSGPAYIFALDAVTGETIWAHQPDMPADYHQVVCCGEANRGVAYANGRIFFGRLDAMLVALDAKTGEELWQSEVRPYLDGYSNTSPPIIVGDKVIIGHGGGEYGVRGSIQGYDQASGELVWRTYTIPGPGEPGNDTWKGDSWQTGGSTAWLWGTYDADLNLIYYGTSNAAPWGGQTRGNDSSDIGQYTNEGSASQLALNPDTGELVWSYQMTPSDVWDYDGVNEAVLVDINVGGSNVPALLKADRNGFFYVMNRANGDVISAEPISVVNWATKVDKETGRPVETPGEEFRPQLDKWARGICPNLIGGKNWMPMSYSEQTGLVYVPTFNLCMDMVNREQEYVKGTFYLAQEFDLGIATPGFEDALGEYKAWDPVNQKLVWSIKEDLPFLGGALTTAGGLLFYGNQHGVLKAVDASNGNILWSFKADSGISAAPVTYEIGGKQYVSIVTGRLVGPPSFFGALGQRVIDASPPGGTLITFELGS</sequence>
<dbReference type="Gene3D" id="2.140.10.10">
    <property type="entry name" value="Quinoprotein alcohol dehydrogenase-like superfamily"/>
    <property type="match status" value="1"/>
</dbReference>
<protein>
    <recommendedName>
        <fullName evidence="5">Pyrrolo-quinoline quinone repeat domain-containing protein</fullName>
    </recommendedName>
</protein>
<dbReference type="InterPro" id="IPR011047">
    <property type="entry name" value="Quinoprotein_ADH-like_sf"/>
</dbReference>
<dbReference type="InterPro" id="IPR018391">
    <property type="entry name" value="PQQ_b-propeller_rpt"/>
</dbReference>
<dbReference type="SMART" id="SM00564">
    <property type="entry name" value="PQQ"/>
    <property type="match status" value="5"/>
</dbReference>
<feature type="domain" description="Pyrrolo-quinoline quinone repeat" evidence="5">
    <location>
        <begin position="38"/>
        <end position="353"/>
    </location>
</feature>
<dbReference type="SUPFAM" id="SSF50998">
    <property type="entry name" value="Quinoprotein alcohol dehydrogenase-like"/>
    <property type="match status" value="1"/>
</dbReference>
<dbReference type="GO" id="GO:0005509">
    <property type="term" value="F:calcium ion binding"/>
    <property type="evidence" value="ECO:0007669"/>
    <property type="project" value="InterPro"/>
</dbReference>
<keyword evidence="3" id="KW-0479">Metal-binding</keyword>
<dbReference type="GO" id="GO:0016614">
    <property type="term" value="F:oxidoreductase activity, acting on CH-OH group of donors"/>
    <property type="evidence" value="ECO:0007669"/>
    <property type="project" value="InterPro"/>
</dbReference>
<evidence type="ECO:0000259" key="5">
    <source>
        <dbReference type="Pfam" id="PF01011"/>
    </source>
</evidence>
<dbReference type="NCBIfam" id="TIGR03075">
    <property type="entry name" value="PQQ_enz_alc_DH"/>
    <property type="match status" value="1"/>
</dbReference>
<comment type="cofactor">
    <cofactor evidence="1">
        <name>pyrroloquinoline quinone</name>
        <dbReference type="ChEBI" id="CHEBI:58442"/>
    </cofactor>
</comment>